<dbReference type="Gene3D" id="3.40.50.2300">
    <property type="match status" value="1"/>
</dbReference>
<dbReference type="OrthoDB" id="7366732at2"/>
<protein>
    <recommendedName>
        <fullName evidence="10">Response regulatory domain-containing protein</fullName>
    </recommendedName>
</protein>
<organism evidence="8 9">
    <name type="scientific">Niveispirillum cyanobacteriorum</name>
    <dbReference type="NCBI Taxonomy" id="1612173"/>
    <lineage>
        <taxon>Bacteria</taxon>
        <taxon>Pseudomonadati</taxon>
        <taxon>Pseudomonadota</taxon>
        <taxon>Alphaproteobacteria</taxon>
        <taxon>Rhodospirillales</taxon>
        <taxon>Azospirillaceae</taxon>
        <taxon>Niveispirillum</taxon>
    </lineage>
</organism>
<accession>A0A2K9N9K6</accession>
<dbReference type="InterPro" id="IPR050595">
    <property type="entry name" value="Bact_response_regulator"/>
</dbReference>
<feature type="modified residue" description="Phosphohistidine" evidence="3">
    <location>
        <position position="464"/>
    </location>
</feature>
<dbReference type="Pfam" id="PF00072">
    <property type="entry name" value="Response_reg"/>
    <property type="match status" value="1"/>
</dbReference>
<dbReference type="InterPro" id="IPR001789">
    <property type="entry name" value="Sig_transdc_resp-reg_receiver"/>
</dbReference>
<keyword evidence="1 3" id="KW-0597">Phosphoprotein</keyword>
<dbReference type="CDD" id="cd00156">
    <property type="entry name" value="REC"/>
    <property type="match status" value="1"/>
</dbReference>
<dbReference type="RefSeq" id="WP_102110607.1">
    <property type="nucleotide sequence ID" value="NZ_BMGN01000005.1"/>
</dbReference>
<evidence type="ECO:0000259" key="6">
    <source>
        <dbReference type="PROSITE" id="PS50110"/>
    </source>
</evidence>
<keyword evidence="9" id="KW-1185">Reference proteome</keyword>
<reference evidence="8 9" key="1">
    <citation type="submission" date="2017-12" db="EMBL/GenBank/DDBJ databases">
        <title>Genomes of bacteria within cyanobacterial aggregates.</title>
        <authorList>
            <person name="Cai H."/>
        </authorList>
    </citation>
    <scope>NUCLEOTIDE SEQUENCE [LARGE SCALE GENOMIC DNA]</scope>
    <source>
        <strain evidence="8 9">TH16</strain>
    </source>
</reference>
<dbReference type="SUPFAM" id="SSF47226">
    <property type="entry name" value="Histidine-containing phosphotransfer domain, HPT domain"/>
    <property type="match status" value="1"/>
</dbReference>
<dbReference type="InterPro" id="IPR008207">
    <property type="entry name" value="Sig_transdc_His_kin_Hpt_dom"/>
</dbReference>
<dbReference type="AlphaFoldDB" id="A0A2K9N9K6"/>
<keyword evidence="5" id="KW-1133">Transmembrane helix</keyword>
<evidence type="ECO:0000256" key="4">
    <source>
        <dbReference type="PROSITE-ProRule" id="PRU00169"/>
    </source>
</evidence>
<name>A0A2K9N9K6_9PROT</name>
<evidence type="ECO:0000313" key="9">
    <source>
        <dbReference type="Proteomes" id="UP000234752"/>
    </source>
</evidence>
<proteinExistence type="predicted"/>
<feature type="transmembrane region" description="Helical" evidence="5">
    <location>
        <begin position="57"/>
        <end position="90"/>
    </location>
</feature>
<dbReference type="SMART" id="SM00448">
    <property type="entry name" value="REC"/>
    <property type="match status" value="1"/>
</dbReference>
<sequence length="528" mass="54525">MADADDGPARRSSLYMDMDHVLSKAELTNSSNDRLPAATVPEPAPPPDLMLAGGAWLAIMALLDALLLGIAPFMLGLRLLGLALLVLWWWRGPRAPRWLPPLWLVGTVTGQVAATYFWVDAGVGATAMAGGTLAGFLLLPVAAPLLREVSHPLPPVAPPTVPADAAVPLPVLRLAADSLNSRLNAMAQELDGLTSGPVSPAQAIQLRLLRNEVSGMQALVRQRLGGGAVGKVEPLRATVTPPAQAPLSVPGPAPSPVRPVGAANGRSAMVVDDDAVGRTLTRLLLEQAGYRVEETDDAKMALEMALMEGPDIALVSARIGQHSGLALAWCIRRGGGPPVVLLRGRADRITDRQRQRSGLAAILGKPATPDTLAATLDPLLPQHVAVIAVAPPAAPPSPRARPVAAADTGPVLDLGVLEEHLSILGAERVAQIIDSFSRNAPATLTAVAQALDRGDVPEVGKAAHKLASGALTVGLGVLARLAKQADSAARNGDGDTALDAARQFPAAFAAGQAALAGYRRDRLTAAGP</sequence>
<dbReference type="GO" id="GO:0000160">
    <property type="term" value="P:phosphorelay signal transduction system"/>
    <property type="evidence" value="ECO:0007669"/>
    <property type="project" value="UniProtKB-KW"/>
</dbReference>
<feature type="domain" description="Response regulatory" evidence="6">
    <location>
        <begin position="267"/>
        <end position="380"/>
    </location>
</feature>
<keyword evidence="5" id="KW-0812">Transmembrane</keyword>
<dbReference type="GO" id="GO:0004672">
    <property type="term" value="F:protein kinase activity"/>
    <property type="evidence" value="ECO:0007669"/>
    <property type="project" value="UniProtKB-ARBA"/>
</dbReference>
<evidence type="ECO:0000256" key="2">
    <source>
        <dbReference type="ARBA" id="ARBA00023012"/>
    </source>
</evidence>
<dbReference type="KEGG" id="ncb:C0V82_00175"/>
<evidence type="ECO:0000259" key="7">
    <source>
        <dbReference type="PROSITE" id="PS50894"/>
    </source>
</evidence>
<keyword evidence="5" id="KW-0472">Membrane</keyword>
<dbReference type="Proteomes" id="UP000234752">
    <property type="component" value="Chromosome eg_1"/>
</dbReference>
<dbReference type="SUPFAM" id="SSF52172">
    <property type="entry name" value="CheY-like"/>
    <property type="match status" value="1"/>
</dbReference>
<evidence type="ECO:0000313" key="8">
    <source>
        <dbReference type="EMBL" id="AUN28845.1"/>
    </source>
</evidence>
<dbReference type="EMBL" id="CP025611">
    <property type="protein sequence ID" value="AUN28845.1"/>
    <property type="molecule type" value="Genomic_DNA"/>
</dbReference>
<dbReference type="PANTHER" id="PTHR44591:SF3">
    <property type="entry name" value="RESPONSE REGULATORY DOMAIN-CONTAINING PROTEIN"/>
    <property type="match status" value="1"/>
</dbReference>
<dbReference type="Pfam" id="PF01627">
    <property type="entry name" value="Hpt"/>
    <property type="match status" value="1"/>
</dbReference>
<comment type="caution">
    <text evidence="4">Lacks conserved residue(s) required for the propagation of feature annotation.</text>
</comment>
<feature type="domain" description="HPt" evidence="7">
    <location>
        <begin position="425"/>
        <end position="518"/>
    </location>
</feature>
<evidence type="ECO:0008006" key="10">
    <source>
        <dbReference type="Google" id="ProtNLM"/>
    </source>
</evidence>
<dbReference type="Gene3D" id="1.20.120.160">
    <property type="entry name" value="HPT domain"/>
    <property type="match status" value="1"/>
</dbReference>
<feature type="transmembrane region" description="Helical" evidence="5">
    <location>
        <begin position="125"/>
        <end position="146"/>
    </location>
</feature>
<gene>
    <name evidence="8" type="ORF">C0V82_00175</name>
</gene>
<evidence type="ECO:0000256" key="1">
    <source>
        <dbReference type="ARBA" id="ARBA00022553"/>
    </source>
</evidence>
<dbReference type="InterPro" id="IPR011006">
    <property type="entry name" value="CheY-like_superfamily"/>
</dbReference>
<evidence type="ECO:0000256" key="5">
    <source>
        <dbReference type="SAM" id="Phobius"/>
    </source>
</evidence>
<keyword evidence="2" id="KW-0902">Two-component regulatory system</keyword>
<dbReference type="PANTHER" id="PTHR44591">
    <property type="entry name" value="STRESS RESPONSE REGULATOR PROTEIN 1"/>
    <property type="match status" value="1"/>
</dbReference>
<dbReference type="PROSITE" id="PS50110">
    <property type="entry name" value="RESPONSE_REGULATORY"/>
    <property type="match status" value="1"/>
</dbReference>
<dbReference type="InterPro" id="IPR036641">
    <property type="entry name" value="HPT_dom_sf"/>
</dbReference>
<dbReference type="PROSITE" id="PS50894">
    <property type="entry name" value="HPT"/>
    <property type="match status" value="1"/>
</dbReference>
<evidence type="ECO:0000256" key="3">
    <source>
        <dbReference type="PROSITE-ProRule" id="PRU00110"/>
    </source>
</evidence>